<dbReference type="Gene3D" id="3.30.470.20">
    <property type="entry name" value="ATP-grasp fold, B domain"/>
    <property type="match status" value="1"/>
</dbReference>
<evidence type="ECO:0000259" key="7">
    <source>
        <dbReference type="PROSITE" id="PS50975"/>
    </source>
</evidence>
<dbReference type="SUPFAM" id="SSF56059">
    <property type="entry name" value="Glutathione synthetase ATP-binding domain-like"/>
    <property type="match status" value="1"/>
</dbReference>
<dbReference type="EMBL" id="FZMP01000237">
    <property type="protein sequence ID" value="SNQ62772.1"/>
    <property type="molecule type" value="Genomic_DNA"/>
</dbReference>
<dbReference type="Gene3D" id="3.40.50.261">
    <property type="entry name" value="Succinyl-CoA synthetase domains"/>
    <property type="match status" value="2"/>
</dbReference>
<keyword evidence="5 6" id="KW-0067">ATP-binding</keyword>
<reference evidence="9" key="1">
    <citation type="submission" date="2017-06" db="EMBL/GenBank/DDBJ databases">
        <authorList>
            <person name="Cremers G."/>
        </authorList>
    </citation>
    <scope>NUCLEOTIDE SEQUENCE [LARGE SCALE GENOMIC DNA]</scope>
</reference>
<evidence type="ECO:0000256" key="1">
    <source>
        <dbReference type="ARBA" id="ARBA00001619"/>
    </source>
</evidence>
<comment type="catalytic activity">
    <reaction evidence="1">
        <text>acetate + ATP + CoA = acetyl-CoA + ADP + phosphate</text>
        <dbReference type="Rhea" id="RHEA:15081"/>
        <dbReference type="ChEBI" id="CHEBI:30089"/>
        <dbReference type="ChEBI" id="CHEBI:30616"/>
        <dbReference type="ChEBI" id="CHEBI:43474"/>
        <dbReference type="ChEBI" id="CHEBI:57287"/>
        <dbReference type="ChEBI" id="CHEBI:57288"/>
        <dbReference type="ChEBI" id="CHEBI:456216"/>
        <dbReference type="EC" id="6.2.1.13"/>
    </reaction>
</comment>
<evidence type="ECO:0000256" key="5">
    <source>
        <dbReference type="ARBA" id="ARBA00022840"/>
    </source>
</evidence>
<keyword evidence="4 6" id="KW-0547">Nucleotide-binding</keyword>
<dbReference type="STRING" id="1392998.ANME2D_03379"/>
<dbReference type="Pfam" id="PF13549">
    <property type="entry name" value="ATP-grasp_5"/>
    <property type="match status" value="1"/>
</dbReference>
<dbReference type="SMART" id="SM00881">
    <property type="entry name" value="CoA_binding"/>
    <property type="match status" value="1"/>
</dbReference>
<dbReference type="Gene3D" id="3.30.1490.20">
    <property type="entry name" value="ATP-grasp fold, A domain"/>
    <property type="match status" value="1"/>
</dbReference>
<proteinExistence type="predicted"/>
<dbReference type="Proteomes" id="UP000218615">
    <property type="component" value="Unassembled WGS sequence"/>
</dbReference>
<protein>
    <recommendedName>
        <fullName evidence="2">acetate--CoA ligase (ADP-forming)</fullName>
        <ecNumber evidence="2">6.2.1.13</ecNumber>
    </recommendedName>
</protein>
<dbReference type="OrthoDB" id="18103at2157"/>
<evidence type="ECO:0000256" key="6">
    <source>
        <dbReference type="PROSITE-ProRule" id="PRU00409"/>
    </source>
</evidence>
<dbReference type="PANTHER" id="PTHR43334">
    <property type="entry name" value="ACETATE--COA LIGASE [ADP-FORMING]"/>
    <property type="match status" value="1"/>
</dbReference>
<dbReference type="InterPro" id="IPR011761">
    <property type="entry name" value="ATP-grasp"/>
</dbReference>
<dbReference type="PANTHER" id="PTHR43334:SF1">
    <property type="entry name" value="3-HYDROXYPROPIONATE--COA LIGASE [ADP-FORMING]"/>
    <property type="match status" value="1"/>
</dbReference>
<evidence type="ECO:0000256" key="2">
    <source>
        <dbReference type="ARBA" id="ARBA00012957"/>
    </source>
</evidence>
<sequence>MSRRMLSEAEGYDLLERYGIPVPEYKIVNNADEAIRIAEKIGYPVVAKIVSPQVVHKSDVGGVITGIKNKEEVENAFETIMQNVRKKAPDVDISGIIIEKEMPSGLELIIGGKTDSSFGKVITFGLGGKLVELLKDVSLRVLPIEMDEIEKMIREIKGYVLIKGYRGEPPRDEKVLVETIDKVSKLFYESNKLIEFDINPLMLYEKGVCAVDARIYETDEMILPGEIIEKEISSRIFYPESIAVIGASSDPDKVGYAVFRNLLDFPGELYAVNPKRKEILGHEVYPSLASIPGGVDLAVITIPAPIVPEVMEEAGKKGVKLAVVISAGFKETGEEGRILENKVLRIAQRYGIRMIGPNCLGIILPHKKINATFDPASPKPGRLAFISQSGATITTVVDRSLQEDFGFSAIISVGNQADIGFDEFLKFVSDDADTKSIILYIEEIKNGRAFMKVIGEVAEKKPVVALKSGASKRGQKAASSHTGALAGSYEVYMAAFKQAKVITANSLKEAFQVGELLASEDHLKGNRAIIITNAGGFSVLASDYAERYGIEVIDLPKKLIEELSSFLTPEWSHENPMDLVGDARADRYARVFDLMIRNQDMWDVAFVVAVPSAVLDARHLAKEVVRFSNHTQKMIVGCLLGGNSMKGGVLVLREASIPNFPELEEAFKTVGMHWKCKKVYD</sequence>
<dbReference type="FunFam" id="3.30.1490.20:FF:000020">
    <property type="entry name" value="Protein lysine acetyltransferase"/>
    <property type="match status" value="1"/>
</dbReference>
<keyword evidence="3" id="KW-0436">Ligase</keyword>
<evidence type="ECO:0000256" key="3">
    <source>
        <dbReference type="ARBA" id="ARBA00022598"/>
    </source>
</evidence>
<dbReference type="EC" id="6.2.1.13" evidence="2"/>
<evidence type="ECO:0000313" key="9">
    <source>
        <dbReference type="Proteomes" id="UP000218615"/>
    </source>
</evidence>
<gene>
    <name evidence="8" type="ORF">MNV_870006</name>
</gene>
<dbReference type="InterPro" id="IPR051538">
    <property type="entry name" value="Acyl-CoA_Synth/Transferase"/>
</dbReference>
<evidence type="ECO:0000313" key="8">
    <source>
        <dbReference type="EMBL" id="SNQ62772.1"/>
    </source>
</evidence>
<evidence type="ECO:0000256" key="4">
    <source>
        <dbReference type="ARBA" id="ARBA00022741"/>
    </source>
</evidence>
<dbReference type="InterPro" id="IPR003781">
    <property type="entry name" value="CoA-bd"/>
</dbReference>
<dbReference type="InterPro" id="IPR032875">
    <property type="entry name" value="Succ_CoA_lig_flav_dom"/>
</dbReference>
<dbReference type="InterPro" id="IPR036291">
    <property type="entry name" value="NAD(P)-bd_dom_sf"/>
</dbReference>
<dbReference type="PROSITE" id="PS50975">
    <property type="entry name" value="ATP_GRASP"/>
    <property type="match status" value="1"/>
</dbReference>
<dbReference type="SUPFAM" id="SSF51735">
    <property type="entry name" value="NAD(P)-binding Rossmann-fold domains"/>
    <property type="match status" value="1"/>
</dbReference>
<dbReference type="InterPro" id="IPR013815">
    <property type="entry name" value="ATP_grasp_subdomain_1"/>
</dbReference>
<name>A0A284VU21_9EURY</name>
<dbReference type="Pfam" id="PF13380">
    <property type="entry name" value="CoA_binding_2"/>
    <property type="match status" value="1"/>
</dbReference>
<dbReference type="Pfam" id="PF19045">
    <property type="entry name" value="Ligase_CoA_2"/>
    <property type="match status" value="1"/>
</dbReference>
<dbReference type="InterPro" id="IPR043938">
    <property type="entry name" value="Ligase_CoA_dom"/>
</dbReference>
<dbReference type="RefSeq" id="WP_096207292.1">
    <property type="nucleotide sequence ID" value="NZ_FZMP01000237.1"/>
</dbReference>
<organism evidence="8 9">
    <name type="scientific">Candidatus Methanoperedens nitratireducens</name>
    <dbReference type="NCBI Taxonomy" id="1392998"/>
    <lineage>
        <taxon>Archaea</taxon>
        <taxon>Methanobacteriati</taxon>
        <taxon>Methanobacteriota</taxon>
        <taxon>Stenosarchaea group</taxon>
        <taxon>Methanomicrobia</taxon>
        <taxon>Methanosarcinales</taxon>
        <taxon>ANME-2 cluster</taxon>
        <taxon>Candidatus Methanoperedentaceae</taxon>
        <taxon>Candidatus Methanoperedens</taxon>
    </lineage>
</organism>
<dbReference type="SUPFAM" id="SSF52210">
    <property type="entry name" value="Succinyl-CoA synthetase domains"/>
    <property type="match status" value="2"/>
</dbReference>
<keyword evidence="9" id="KW-1185">Reference proteome</keyword>
<dbReference type="GO" id="GO:0043758">
    <property type="term" value="F:acetate-CoA ligase (ADP-forming) activity"/>
    <property type="evidence" value="ECO:0007669"/>
    <property type="project" value="UniProtKB-EC"/>
</dbReference>
<dbReference type="AlphaFoldDB" id="A0A284VU21"/>
<dbReference type="Pfam" id="PF13607">
    <property type="entry name" value="Succ_CoA_lig"/>
    <property type="match status" value="1"/>
</dbReference>
<accession>A0A284VU21</accession>
<dbReference type="Gene3D" id="3.40.50.720">
    <property type="entry name" value="NAD(P)-binding Rossmann-like Domain"/>
    <property type="match status" value="1"/>
</dbReference>
<dbReference type="GO" id="GO:0005524">
    <property type="term" value="F:ATP binding"/>
    <property type="evidence" value="ECO:0007669"/>
    <property type="project" value="UniProtKB-UniRule"/>
</dbReference>
<feature type="domain" description="ATP-grasp" evidence="7">
    <location>
        <begin position="12"/>
        <end position="48"/>
    </location>
</feature>
<dbReference type="InterPro" id="IPR016102">
    <property type="entry name" value="Succinyl-CoA_synth-like"/>
</dbReference>
<dbReference type="GO" id="GO:0046872">
    <property type="term" value="F:metal ion binding"/>
    <property type="evidence" value="ECO:0007669"/>
    <property type="project" value="InterPro"/>
</dbReference>